<dbReference type="SMART" id="SM00220">
    <property type="entry name" value="S_TKc"/>
    <property type="match status" value="1"/>
</dbReference>
<dbReference type="InterPro" id="IPR008271">
    <property type="entry name" value="Ser/Thr_kinase_AS"/>
</dbReference>
<dbReference type="Proteomes" id="UP000179807">
    <property type="component" value="Unassembled WGS sequence"/>
</dbReference>
<dbReference type="EMBL" id="MLAK01000903">
    <property type="protein sequence ID" value="OHT01642.1"/>
    <property type="molecule type" value="Genomic_DNA"/>
</dbReference>
<dbReference type="AlphaFoldDB" id="A0A1J4JSA2"/>
<organism evidence="2 3">
    <name type="scientific">Tritrichomonas foetus</name>
    <dbReference type="NCBI Taxonomy" id="1144522"/>
    <lineage>
        <taxon>Eukaryota</taxon>
        <taxon>Metamonada</taxon>
        <taxon>Parabasalia</taxon>
        <taxon>Tritrichomonadida</taxon>
        <taxon>Tritrichomonadidae</taxon>
        <taxon>Tritrichomonas</taxon>
    </lineage>
</organism>
<dbReference type="InterPro" id="IPR000719">
    <property type="entry name" value="Prot_kinase_dom"/>
</dbReference>
<dbReference type="GO" id="GO:0004674">
    <property type="term" value="F:protein serine/threonine kinase activity"/>
    <property type="evidence" value="ECO:0007669"/>
    <property type="project" value="TreeGrafter"/>
</dbReference>
<protein>
    <recommendedName>
        <fullName evidence="1">Protein kinase domain-containing protein</fullName>
    </recommendedName>
</protein>
<dbReference type="OrthoDB" id="4062651at2759"/>
<dbReference type="GO" id="GO:0005524">
    <property type="term" value="F:ATP binding"/>
    <property type="evidence" value="ECO:0007669"/>
    <property type="project" value="InterPro"/>
</dbReference>
<dbReference type="PROSITE" id="PS00108">
    <property type="entry name" value="PROTEIN_KINASE_ST"/>
    <property type="match status" value="1"/>
</dbReference>
<evidence type="ECO:0000313" key="2">
    <source>
        <dbReference type="EMBL" id="OHT01642.1"/>
    </source>
</evidence>
<name>A0A1J4JSA2_9EUKA</name>
<dbReference type="PANTHER" id="PTHR44167:SF30">
    <property type="entry name" value="PHOSPHORYLASE KINASE"/>
    <property type="match status" value="1"/>
</dbReference>
<dbReference type="GO" id="GO:0005634">
    <property type="term" value="C:nucleus"/>
    <property type="evidence" value="ECO:0007669"/>
    <property type="project" value="TreeGrafter"/>
</dbReference>
<comment type="caution">
    <text evidence="2">The sequence shown here is derived from an EMBL/GenBank/DDBJ whole genome shotgun (WGS) entry which is preliminary data.</text>
</comment>
<dbReference type="SUPFAM" id="SSF56112">
    <property type="entry name" value="Protein kinase-like (PK-like)"/>
    <property type="match status" value="1"/>
</dbReference>
<dbReference type="GO" id="GO:0044773">
    <property type="term" value="P:mitotic DNA damage checkpoint signaling"/>
    <property type="evidence" value="ECO:0007669"/>
    <property type="project" value="TreeGrafter"/>
</dbReference>
<dbReference type="Gene3D" id="3.30.200.20">
    <property type="entry name" value="Phosphorylase Kinase, domain 1"/>
    <property type="match status" value="1"/>
</dbReference>
<evidence type="ECO:0000313" key="3">
    <source>
        <dbReference type="Proteomes" id="UP000179807"/>
    </source>
</evidence>
<reference evidence="2" key="1">
    <citation type="submission" date="2016-10" db="EMBL/GenBank/DDBJ databases">
        <authorList>
            <person name="Benchimol M."/>
            <person name="Almeida L.G."/>
            <person name="Vasconcelos A.T."/>
            <person name="Perreira-Neves A."/>
            <person name="Rosa I.A."/>
            <person name="Tasca T."/>
            <person name="Bogo M.R."/>
            <person name="de Souza W."/>
        </authorList>
    </citation>
    <scope>NUCLEOTIDE SEQUENCE [LARGE SCALE GENOMIC DNA]</scope>
    <source>
        <strain evidence="2">K</strain>
    </source>
</reference>
<dbReference type="VEuPathDB" id="TrichDB:TRFO_31528"/>
<proteinExistence type="predicted"/>
<dbReference type="PANTHER" id="PTHR44167">
    <property type="entry name" value="OVARIAN-SPECIFIC SERINE/THREONINE-PROTEIN KINASE LOK-RELATED"/>
    <property type="match status" value="1"/>
</dbReference>
<gene>
    <name evidence="2" type="ORF">TRFO_31528</name>
</gene>
<sequence>MNQESEPLFAGQYKILSEIDQTNNSQVYQAIDTFSGNKVALKLIELTAETFSMSNTECDLLLDVSHPFIIKCQRIFDIGNLRVIVFPLAEGGDLLSLANREKPISLHTLITIMKKCLYGIHYLHSLKILHGDVKPENILLRDMNEADPTPWITDFGYAVRLCDPKTLNLHHGQINGENVYLSKSSHHYYNDKGEIECCCKNGTTYYLPPEFYDYQSHSFPLDIYGLGMTFEVLTRNVIEPIPEEIKILIQAMTRPNHIFRPNSFLCVQISNTWGTPESLDFTKSQLKSPNLVINLRGRAKSAQQQAA</sequence>
<dbReference type="CDD" id="cd00180">
    <property type="entry name" value="PKc"/>
    <property type="match status" value="1"/>
</dbReference>
<keyword evidence="3" id="KW-1185">Reference proteome</keyword>
<dbReference type="Gene3D" id="1.10.510.10">
    <property type="entry name" value="Transferase(Phosphotransferase) domain 1"/>
    <property type="match status" value="1"/>
</dbReference>
<dbReference type="PROSITE" id="PS50011">
    <property type="entry name" value="PROTEIN_KINASE_DOM"/>
    <property type="match status" value="1"/>
</dbReference>
<evidence type="ECO:0000259" key="1">
    <source>
        <dbReference type="PROSITE" id="PS50011"/>
    </source>
</evidence>
<dbReference type="RefSeq" id="XP_068354778.1">
    <property type="nucleotide sequence ID" value="XM_068507978.1"/>
</dbReference>
<dbReference type="InterPro" id="IPR011009">
    <property type="entry name" value="Kinase-like_dom_sf"/>
</dbReference>
<dbReference type="Pfam" id="PF00069">
    <property type="entry name" value="Pkinase"/>
    <property type="match status" value="1"/>
</dbReference>
<feature type="domain" description="Protein kinase" evidence="1">
    <location>
        <begin position="13"/>
        <end position="307"/>
    </location>
</feature>
<accession>A0A1J4JSA2</accession>
<dbReference type="GeneID" id="94842682"/>